<accession>A0A518CPI5</accession>
<dbReference type="InterPro" id="IPR015315">
    <property type="entry name" value="DUF1963"/>
</dbReference>
<dbReference type="Proteomes" id="UP000317178">
    <property type="component" value="Chromosome"/>
</dbReference>
<dbReference type="AlphaFoldDB" id="A0A518CPI5"/>
<evidence type="ECO:0000313" key="1">
    <source>
        <dbReference type="EMBL" id="QDU81135.1"/>
    </source>
</evidence>
<dbReference type="InterPro" id="IPR035948">
    <property type="entry name" value="YwqG-like_sf"/>
</dbReference>
<evidence type="ECO:0008006" key="3">
    <source>
        <dbReference type="Google" id="ProtNLM"/>
    </source>
</evidence>
<dbReference type="RefSeq" id="WP_144996347.1">
    <property type="nucleotide sequence ID" value="NZ_CP036281.1"/>
</dbReference>
<evidence type="ECO:0000313" key="2">
    <source>
        <dbReference type="Proteomes" id="UP000317178"/>
    </source>
</evidence>
<protein>
    <recommendedName>
        <fullName evidence="3">DUF1963 domain-containing protein</fullName>
    </recommendedName>
</protein>
<reference evidence="1 2" key="1">
    <citation type="submission" date="2019-02" db="EMBL/GenBank/DDBJ databases">
        <title>Deep-cultivation of Planctomycetes and their phenomic and genomic characterization uncovers novel biology.</title>
        <authorList>
            <person name="Wiegand S."/>
            <person name="Jogler M."/>
            <person name="Boedeker C."/>
            <person name="Pinto D."/>
            <person name="Vollmers J."/>
            <person name="Rivas-Marin E."/>
            <person name="Kohn T."/>
            <person name="Peeters S.H."/>
            <person name="Heuer A."/>
            <person name="Rast P."/>
            <person name="Oberbeckmann S."/>
            <person name="Bunk B."/>
            <person name="Jeske O."/>
            <person name="Meyerdierks A."/>
            <person name="Storesund J.E."/>
            <person name="Kallscheuer N."/>
            <person name="Luecker S."/>
            <person name="Lage O.M."/>
            <person name="Pohl T."/>
            <person name="Merkel B.J."/>
            <person name="Hornburger P."/>
            <person name="Mueller R.-W."/>
            <person name="Bruemmer F."/>
            <person name="Labrenz M."/>
            <person name="Spormann A.M."/>
            <person name="Op den Camp H."/>
            <person name="Overmann J."/>
            <person name="Amann R."/>
            <person name="Jetten M.S.M."/>
            <person name="Mascher T."/>
            <person name="Medema M.H."/>
            <person name="Devos D.P."/>
            <person name="Kaster A.-K."/>
            <person name="Ovreas L."/>
            <person name="Rohde M."/>
            <person name="Galperin M.Y."/>
            <person name="Jogler C."/>
        </authorList>
    </citation>
    <scope>NUCLEOTIDE SEQUENCE [LARGE SCALE GENOMIC DNA]</scope>
    <source>
        <strain evidence="1 2">Pla110</strain>
    </source>
</reference>
<sequence>MHNYTFELEEWLKWLPLEMFIRRGRFSGEIITGPCDICNNEQLRKVLNDQYRWGSGFPSDIFIWADGEPKDRHVTKTGGLPYLVAGEEWPADADGAPLLFIGQVNFGDSKDLTGELPGDILLVFADQKEPGYFEDLRFEWRNYTAEKLITLFEIPTHQYEFKPTYGYRCRVLNFPDAERLFDSNYPLYDGHEVWSDFVLLKYQGTQIGIAPFGIQPIDTENPPPGRMLCVLSSIQPTSEIQYPWVNQSRAIPLSVDSWDDYLMISDMGCLYIYIDDEGALHWSEDSY</sequence>
<dbReference type="KEGG" id="plon:Pla110_28720"/>
<proteinExistence type="predicted"/>
<dbReference type="OrthoDB" id="278178at2"/>
<dbReference type="Pfam" id="PF09234">
    <property type="entry name" value="DUF1963"/>
    <property type="match status" value="1"/>
</dbReference>
<keyword evidence="2" id="KW-1185">Reference proteome</keyword>
<organism evidence="1 2">
    <name type="scientific">Polystyrenella longa</name>
    <dbReference type="NCBI Taxonomy" id="2528007"/>
    <lineage>
        <taxon>Bacteria</taxon>
        <taxon>Pseudomonadati</taxon>
        <taxon>Planctomycetota</taxon>
        <taxon>Planctomycetia</taxon>
        <taxon>Planctomycetales</taxon>
        <taxon>Planctomycetaceae</taxon>
        <taxon>Polystyrenella</taxon>
    </lineage>
</organism>
<dbReference type="Gene3D" id="2.30.320.10">
    <property type="entry name" value="YwqG-like"/>
    <property type="match status" value="1"/>
</dbReference>
<gene>
    <name evidence="1" type="ORF">Pla110_28720</name>
</gene>
<dbReference type="EMBL" id="CP036281">
    <property type="protein sequence ID" value="QDU81135.1"/>
    <property type="molecule type" value="Genomic_DNA"/>
</dbReference>
<dbReference type="SUPFAM" id="SSF103032">
    <property type="entry name" value="Hypothetical protein YwqG"/>
    <property type="match status" value="1"/>
</dbReference>
<name>A0A518CPI5_9PLAN</name>